<dbReference type="Gramene" id="ONIVA02G14250.1">
    <property type="protein sequence ID" value="ONIVA02G14250.1"/>
    <property type="gene ID" value="ONIVA02G14250"/>
</dbReference>
<feature type="transmembrane region" description="Helical" evidence="1">
    <location>
        <begin position="70"/>
        <end position="87"/>
    </location>
</feature>
<reference evidence="2" key="1">
    <citation type="submission" date="2015-04" db="UniProtKB">
        <authorList>
            <consortium name="EnsemblPlants"/>
        </authorList>
    </citation>
    <scope>IDENTIFICATION</scope>
    <source>
        <strain evidence="2">SL10</strain>
    </source>
</reference>
<dbReference type="AlphaFoldDB" id="A0A0E0G569"/>
<evidence type="ECO:0000313" key="2">
    <source>
        <dbReference type="EnsemblPlants" id="ONIVA02G14250.1"/>
    </source>
</evidence>
<name>A0A0E0G569_ORYNI</name>
<keyword evidence="3" id="KW-1185">Reference proteome</keyword>
<keyword evidence="1" id="KW-0812">Transmembrane</keyword>
<sequence>MDYFNGTDAHCGGAVGAMGSYVYNLTSSYADQKNEVNIVATSLAMLLLAALLLAFDLLAGAATLRPAARLVLSVSLALFLPVTSYLFSEAKNDMLPDDVDCTARVYGAMTTELKRELGLKGYYFSTDATRYGKMMAIAGGQEDDDESAAEETTVVRKGARLGKALMDEAAGGDEAAVWKLVADVWTEIVVYVAPARDAEQVRAHGEALARGGEEFVTVLWALVTHTGIARPAASSV</sequence>
<dbReference type="HOGENOM" id="CLU_1177014_0_0_1"/>
<accession>A0A0E0G569</accession>
<reference evidence="2" key="2">
    <citation type="submission" date="2018-04" db="EMBL/GenBank/DDBJ databases">
        <title>OnivRS2 (Oryza nivara Reference Sequence Version 2).</title>
        <authorList>
            <person name="Zhang J."/>
            <person name="Kudrna D."/>
            <person name="Lee S."/>
            <person name="Talag J."/>
            <person name="Rajasekar S."/>
            <person name="Welchert J."/>
            <person name="Hsing Y.-I."/>
            <person name="Wing R.A."/>
        </authorList>
    </citation>
    <scope>NUCLEOTIDE SEQUENCE [LARGE SCALE GENOMIC DNA]</scope>
    <source>
        <strain evidence="2">SL10</strain>
    </source>
</reference>
<evidence type="ECO:0000313" key="3">
    <source>
        <dbReference type="Proteomes" id="UP000006591"/>
    </source>
</evidence>
<evidence type="ECO:0000256" key="1">
    <source>
        <dbReference type="SAM" id="Phobius"/>
    </source>
</evidence>
<keyword evidence="1" id="KW-1133">Transmembrane helix</keyword>
<dbReference type="Proteomes" id="UP000006591">
    <property type="component" value="Chromosome 2"/>
</dbReference>
<protein>
    <recommendedName>
        <fullName evidence="4">DUF4220 domain-containing protein</fullName>
    </recommendedName>
</protein>
<proteinExistence type="predicted"/>
<feature type="transmembrane region" description="Helical" evidence="1">
    <location>
        <begin position="38"/>
        <end position="58"/>
    </location>
</feature>
<dbReference type="EnsemblPlants" id="ONIVA02G14250.1">
    <property type="protein sequence ID" value="ONIVA02G14250.1"/>
    <property type="gene ID" value="ONIVA02G14250"/>
</dbReference>
<dbReference type="STRING" id="4536.A0A0E0G569"/>
<organism evidence="2">
    <name type="scientific">Oryza nivara</name>
    <name type="common">Indian wild rice</name>
    <name type="synonym">Oryza sativa f. spontanea</name>
    <dbReference type="NCBI Taxonomy" id="4536"/>
    <lineage>
        <taxon>Eukaryota</taxon>
        <taxon>Viridiplantae</taxon>
        <taxon>Streptophyta</taxon>
        <taxon>Embryophyta</taxon>
        <taxon>Tracheophyta</taxon>
        <taxon>Spermatophyta</taxon>
        <taxon>Magnoliopsida</taxon>
        <taxon>Liliopsida</taxon>
        <taxon>Poales</taxon>
        <taxon>Poaceae</taxon>
        <taxon>BOP clade</taxon>
        <taxon>Oryzoideae</taxon>
        <taxon>Oryzeae</taxon>
        <taxon>Oryzinae</taxon>
        <taxon>Oryza</taxon>
    </lineage>
</organism>
<dbReference type="Pfam" id="PF04578">
    <property type="entry name" value="DUF594"/>
    <property type="match status" value="1"/>
</dbReference>
<dbReference type="InterPro" id="IPR007658">
    <property type="entry name" value="DUF594"/>
</dbReference>
<keyword evidence="1" id="KW-0472">Membrane</keyword>
<evidence type="ECO:0008006" key="4">
    <source>
        <dbReference type="Google" id="ProtNLM"/>
    </source>
</evidence>